<sequence length="131" mass="15092">MDYDYREAVKDDVLEYIKYEIDYKDFDTLDELEQHLNDELWTVDSVTGNASGSYTFSTWEAEENICHNLDLLAEACDEFGTVDPLKQGAEACDVTIRCYLLGQAIAEALEEIADEFEEAHKEDEDEEDEEQ</sequence>
<evidence type="ECO:0000313" key="2">
    <source>
        <dbReference type="Proteomes" id="UP000018168"/>
    </source>
</evidence>
<dbReference type="EMBL" id="CBEP010000091">
    <property type="protein sequence ID" value="CDC05059.1"/>
    <property type="molecule type" value="Genomic_DNA"/>
</dbReference>
<reference evidence="1" key="1">
    <citation type="submission" date="2012-11" db="EMBL/GenBank/DDBJ databases">
        <title>Dependencies among metagenomic species, viruses, plasmids and units of genetic variation.</title>
        <authorList>
            <person name="Nielsen H.B."/>
            <person name="Almeida M."/>
            <person name="Juncker A.S."/>
            <person name="Rasmussen S."/>
            <person name="Li J."/>
            <person name="Sunagawa S."/>
            <person name="Plichta D."/>
            <person name="Gautier L."/>
            <person name="Le Chatelier E."/>
            <person name="Peletier E."/>
            <person name="Bonde I."/>
            <person name="Nielsen T."/>
            <person name="Manichanh C."/>
            <person name="Arumugam M."/>
            <person name="Batto J."/>
            <person name="Santos M.B.Q.D."/>
            <person name="Blom N."/>
            <person name="Borruel N."/>
            <person name="Burgdorf K.S."/>
            <person name="Boumezbeur F."/>
            <person name="Casellas F."/>
            <person name="Dore J."/>
            <person name="Guarner F."/>
            <person name="Hansen T."/>
            <person name="Hildebrand F."/>
            <person name="Kaas R.S."/>
            <person name="Kennedy S."/>
            <person name="Kristiansen K."/>
            <person name="Kultima J.R."/>
            <person name="Leonard P."/>
            <person name="Levenez F."/>
            <person name="Lund O."/>
            <person name="Moumen B."/>
            <person name="Le Paslier D."/>
            <person name="Pons N."/>
            <person name="Pedersen O."/>
            <person name="Prifti E."/>
            <person name="Qin J."/>
            <person name="Raes J."/>
            <person name="Tap J."/>
            <person name="Tims S."/>
            <person name="Ussery D.W."/>
            <person name="Yamada T."/>
            <person name="MetaHit consortium"/>
            <person name="Renault P."/>
            <person name="Sicheritz-Ponten T."/>
            <person name="Bork P."/>
            <person name="Wang J."/>
            <person name="Brunak S."/>
            <person name="Ehrlich S.D."/>
        </authorList>
    </citation>
    <scope>NUCLEOTIDE SEQUENCE [LARGE SCALE GENOMIC DNA]</scope>
</reference>
<accession>R6N9P9</accession>
<evidence type="ECO:0000313" key="1">
    <source>
        <dbReference type="EMBL" id="CDC05059.1"/>
    </source>
</evidence>
<dbReference type="AlphaFoldDB" id="R6N9P9"/>
<comment type="caution">
    <text evidence="1">The sequence shown here is derived from an EMBL/GenBank/DDBJ whole genome shotgun (WGS) entry which is preliminary data.</text>
</comment>
<protein>
    <submittedName>
        <fullName evidence="1">Uncharacterized protein</fullName>
    </submittedName>
</protein>
<proteinExistence type="predicted"/>
<gene>
    <name evidence="1" type="ORF">BN578_00591</name>
</gene>
<name>R6N9P9_9FIRM</name>
<organism evidence="1 2">
    <name type="scientific">[Clostridium] leptum CAG:27</name>
    <dbReference type="NCBI Taxonomy" id="1263068"/>
    <lineage>
        <taxon>Bacteria</taxon>
        <taxon>Bacillati</taxon>
        <taxon>Bacillota</taxon>
        <taxon>Clostridia</taxon>
        <taxon>Eubacteriales</taxon>
        <taxon>Oscillospiraceae</taxon>
        <taxon>Oscillospiraceae incertae sedis</taxon>
    </lineage>
</organism>
<dbReference type="Proteomes" id="UP000018168">
    <property type="component" value="Unassembled WGS sequence"/>
</dbReference>